<dbReference type="GO" id="GO:0045202">
    <property type="term" value="C:synapse"/>
    <property type="evidence" value="ECO:0007669"/>
    <property type="project" value="GOC"/>
</dbReference>
<comment type="caution">
    <text evidence="3">The sequence shown here is derived from an EMBL/GenBank/DDBJ whole genome shotgun (WGS) entry which is preliminary data.</text>
</comment>
<dbReference type="InterPro" id="IPR057950">
    <property type="entry name" value="RIMB1/RIM3A-C-like_N"/>
</dbReference>
<dbReference type="AlphaFoldDB" id="A0AAV2I5T7"/>
<evidence type="ECO:0000256" key="1">
    <source>
        <dbReference type="SAM" id="MobiDB-lite"/>
    </source>
</evidence>
<proteinExistence type="predicted"/>
<feature type="compositionally biased region" description="Basic and acidic residues" evidence="1">
    <location>
        <begin position="121"/>
        <end position="138"/>
    </location>
</feature>
<accession>A0AAV2I5T7</accession>
<reference evidence="3 4" key="1">
    <citation type="submission" date="2024-04" db="EMBL/GenBank/DDBJ databases">
        <authorList>
            <consortium name="Genoscope - CEA"/>
            <person name="William W."/>
        </authorList>
    </citation>
    <scope>NUCLEOTIDE SEQUENCE [LARGE SCALE GENOMIC DNA]</scope>
</reference>
<organism evidence="3 4">
    <name type="scientific">Lymnaea stagnalis</name>
    <name type="common">Great pond snail</name>
    <name type="synonym">Helix stagnalis</name>
    <dbReference type="NCBI Taxonomy" id="6523"/>
    <lineage>
        <taxon>Eukaryota</taxon>
        <taxon>Metazoa</taxon>
        <taxon>Spiralia</taxon>
        <taxon>Lophotrochozoa</taxon>
        <taxon>Mollusca</taxon>
        <taxon>Gastropoda</taxon>
        <taxon>Heterobranchia</taxon>
        <taxon>Euthyneura</taxon>
        <taxon>Panpulmonata</taxon>
        <taxon>Hygrophila</taxon>
        <taxon>Lymnaeoidea</taxon>
        <taxon>Lymnaeidae</taxon>
        <taxon>Lymnaea</taxon>
    </lineage>
</organism>
<dbReference type="PANTHER" id="PTHR14234">
    <property type="entry name" value="RIM BINDING PROTEIN-RELATED"/>
    <property type="match status" value="1"/>
</dbReference>
<dbReference type="PANTHER" id="PTHR14234:SF19">
    <property type="entry name" value="RIM-BINDING PROTEIN, ISOFORM F"/>
    <property type="match status" value="1"/>
</dbReference>
<feature type="non-terminal residue" evidence="3">
    <location>
        <position position="170"/>
    </location>
</feature>
<feature type="non-terminal residue" evidence="3">
    <location>
        <position position="1"/>
    </location>
</feature>
<evidence type="ECO:0000313" key="4">
    <source>
        <dbReference type="Proteomes" id="UP001497497"/>
    </source>
</evidence>
<dbReference type="InterPro" id="IPR040325">
    <property type="entry name" value="RIMBP1/2/3"/>
</dbReference>
<protein>
    <recommendedName>
        <fullName evidence="2">RIMB1/RIM3A-C-like N-terminal domain-containing protein</fullName>
    </recommendedName>
</protein>
<keyword evidence="4" id="KW-1185">Reference proteome</keyword>
<feature type="domain" description="RIMB1/RIM3A-C-like N-terminal" evidence="2">
    <location>
        <begin position="1"/>
        <end position="77"/>
    </location>
</feature>
<dbReference type="EMBL" id="CAXITT010000435">
    <property type="protein sequence ID" value="CAL1541474.1"/>
    <property type="molecule type" value="Genomic_DNA"/>
</dbReference>
<dbReference type="GO" id="GO:0007274">
    <property type="term" value="P:neuromuscular synaptic transmission"/>
    <property type="evidence" value="ECO:0007669"/>
    <property type="project" value="TreeGrafter"/>
</dbReference>
<evidence type="ECO:0000259" key="2">
    <source>
        <dbReference type="Pfam" id="PF25566"/>
    </source>
</evidence>
<name>A0AAV2I5T7_LYMST</name>
<feature type="region of interest" description="Disordered" evidence="1">
    <location>
        <begin position="114"/>
        <end position="138"/>
    </location>
</feature>
<evidence type="ECO:0000313" key="3">
    <source>
        <dbReference type="EMBL" id="CAL1541474.1"/>
    </source>
</evidence>
<sequence>KRNAELAAIARRLEEKAKLLQQENSKVKSDDGDVEAEHLKRLFARQRAKDLAEHAKNMLAKDKELEELRRKCQELADLLSNGEVMAPVNAAQFEEKDELVNIIKQAAKERLQLEQQLAHSRTREKNPESDDVEHQFSTNDRHKHELEAANQILHNEIEKLESALKKAEHL</sequence>
<dbReference type="Proteomes" id="UP001497497">
    <property type="component" value="Unassembled WGS sequence"/>
</dbReference>
<dbReference type="Pfam" id="PF25566">
    <property type="entry name" value="RIMB1_N"/>
    <property type="match status" value="1"/>
</dbReference>
<gene>
    <name evidence="3" type="ORF">GSLYS_00015080001</name>
</gene>